<evidence type="ECO:0000313" key="2">
    <source>
        <dbReference type="Proteomes" id="UP001418222"/>
    </source>
</evidence>
<reference evidence="1 2" key="1">
    <citation type="journal article" date="2022" name="Nat. Plants">
        <title>Genomes of leafy and leafless Platanthera orchids illuminate the evolution of mycoheterotrophy.</title>
        <authorList>
            <person name="Li M.H."/>
            <person name="Liu K.W."/>
            <person name="Li Z."/>
            <person name="Lu H.C."/>
            <person name="Ye Q.L."/>
            <person name="Zhang D."/>
            <person name="Wang J.Y."/>
            <person name="Li Y.F."/>
            <person name="Zhong Z.M."/>
            <person name="Liu X."/>
            <person name="Yu X."/>
            <person name="Liu D.K."/>
            <person name="Tu X.D."/>
            <person name="Liu B."/>
            <person name="Hao Y."/>
            <person name="Liao X.Y."/>
            <person name="Jiang Y.T."/>
            <person name="Sun W.H."/>
            <person name="Chen J."/>
            <person name="Chen Y.Q."/>
            <person name="Ai Y."/>
            <person name="Zhai J.W."/>
            <person name="Wu S.S."/>
            <person name="Zhou Z."/>
            <person name="Hsiao Y.Y."/>
            <person name="Wu W.L."/>
            <person name="Chen Y.Y."/>
            <person name="Lin Y.F."/>
            <person name="Hsu J.L."/>
            <person name="Li C.Y."/>
            <person name="Wang Z.W."/>
            <person name="Zhao X."/>
            <person name="Zhong W.Y."/>
            <person name="Ma X.K."/>
            <person name="Ma L."/>
            <person name="Huang J."/>
            <person name="Chen G.Z."/>
            <person name="Huang M.Z."/>
            <person name="Huang L."/>
            <person name="Peng D.H."/>
            <person name="Luo Y.B."/>
            <person name="Zou S.Q."/>
            <person name="Chen S.P."/>
            <person name="Lan S."/>
            <person name="Tsai W.C."/>
            <person name="Van de Peer Y."/>
            <person name="Liu Z.J."/>
        </authorList>
    </citation>
    <scope>NUCLEOTIDE SEQUENCE [LARGE SCALE GENOMIC DNA]</scope>
    <source>
        <strain evidence="1">Lor287</strain>
    </source>
</reference>
<name>A0AAP0B6N3_9ASPA</name>
<dbReference type="AlphaFoldDB" id="A0AAP0B6N3"/>
<gene>
    <name evidence="1" type="ORF">KSP39_PZI016550</name>
</gene>
<sequence length="150" mass="16916">MFSIHEYNNLDLGILTNVHMFSIHECNKLDLGILTNVLHRQAASISPQTISTTITNLNHSKIMMNIQNGNINATINSQFIVGQDDEALCDLSISNKMKRQQKVVAVHALCQKLGLSSAPQETKNIGRLYIQQLIRVTLFINMKDVREEKL</sequence>
<keyword evidence="2" id="KW-1185">Reference proteome</keyword>
<evidence type="ECO:0000313" key="1">
    <source>
        <dbReference type="EMBL" id="KAK8930574.1"/>
    </source>
</evidence>
<comment type="caution">
    <text evidence="1">The sequence shown here is derived from an EMBL/GenBank/DDBJ whole genome shotgun (WGS) entry which is preliminary data.</text>
</comment>
<accession>A0AAP0B6N3</accession>
<organism evidence="1 2">
    <name type="scientific">Platanthera zijinensis</name>
    <dbReference type="NCBI Taxonomy" id="2320716"/>
    <lineage>
        <taxon>Eukaryota</taxon>
        <taxon>Viridiplantae</taxon>
        <taxon>Streptophyta</taxon>
        <taxon>Embryophyta</taxon>
        <taxon>Tracheophyta</taxon>
        <taxon>Spermatophyta</taxon>
        <taxon>Magnoliopsida</taxon>
        <taxon>Liliopsida</taxon>
        <taxon>Asparagales</taxon>
        <taxon>Orchidaceae</taxon>
        <taxon>Orchidoideae</taxon>
        <taxon>Orchideae</taxon>
        <taxon>Orchidinae</taxon>
        <taxon>Platanthera</taxon>
    </lineage>
</organism>
<dbReference type="EMBL" id="JBBWWQ010000014">
    <property type="protein sequence ID" value="KAK8930574.1"/>
    <property type="molecule type" value="Genomic_DNA"/>
</dbReference>
<dbReference type="Proteomes" id="UP001418222">
    <property type="component" value="Unassembled WGS sequence"/>
</dbReference>
<proteinExistence type="predicted"/>
<protein>
    <submittedName>
        <fullName evidence="1">Uncharacterized protein</fullName>
    </submittedName>
</protein>